<accession>A0AAU8SZY3</accession>
<organism evidence="3 4">
    <name type="scientific">Paraburkholderia fungorum</name>
    <dbReference type="NCBI Taxonomy" id="134537"/>
    <lineage>
        <taxon>Bacteria</taxon>
        <taxon>Pseudomonadati</taxon>
        <taxon>Pseudomonadota</taxon>
        <taxon>Betaproteobacteria</taxon>
        <taxon>Burkholderiales</taxon>
        <taxon>Burkholderiaceae</taxon>
        <taxon>Paraburkholderia</taxon>
    </lineage>
</organism>
<feature type="chain" id="PRO_5043874187" description="DUF3108 domain-containing protein" evidence="1">
    <location>
        <begin position="29"/>
        <end position="225"/>
    </location>
</feature>
<feature type="signal peptide" evidence="1">
    <location>
        <begin position="1"/>
        <end position="28"/>
    </location>
</feature>
<protein>
    <recommendedName>
        <fullName evidence="2">DUF3108 domain-containing protein</fullName>
    </recommendedName>
</protein>
<name>A0AAU8SZY3_9BURK</name>
<evidence type="ECO:0000313" key="4">
    <source>
        <dbReference type="Proteomes" id="UP000032614"/>
    </source>
</evidence>
<dbReference type="EMBL" id="CP010026">
    <property type="protein sequence ID" value="AJZ59475.1"/>
    <property type="molecule type" value="Genomic_DNA"/>
</dbReference>
<evidence type="ECO:0000259" key="2">
    <source>
        <dbReference type="Pfam" id="PF21347"/>
    </source>
</evidence>
<feature type="domain" description="DUF3108" evidence="2">
    <location>
        <begin position="140"/>
        <end position="197"/>
    </location>
</feature>
<dbReference type="Pfam" id="PF21347">
    <property type="entry name" value="DUF3108_like"/>
    <property type="match status" value="1"/>
</dbReference>
<evidence type="ECO:0000313" key="3">
    <source>
        <dbReference type="EMBL" id="AJZ59475.1"/>
    </source>
</evidence>
<gene>
    <name evidence="3" type="ORF">OI25_2952</name>
</gene>
<reference evidence="3 4" key="1">
    <citation type="journal article" date="2015" name="Genome Announc.">
        <title>Complete genome sequences for 59 burkholderia isolates, both pathogenic and near neighbor.</title>
        <authorList>
            <person name="Johnson S.L."/>
            <person name="Bishop-Lilly K.A."/>
            <person name="Ladner J.T."/>
            <person name="Daligault H.E."/>
            <person name="Davenport K.W."/>
            <person name="Jaissle J."/>
            <person name="Frey K.G."/>
            <person name="Koroleva G.I."/>
            <person name="Bruce D.C."/>
            <person name="Coyne S.R."/>
            <person name="Broomall S.M."/>
            <person name="Li P.E."/>
            <person name="Teshima H."/>
            <person name="Gibbons H.S."/>
            <person name="Palacios G.F."/>
            <person name="Rosenzweig C.N."/>
            <person name="Redden C.L."/>
            <person name="Xu Y."/>
            <person name="Minogue T.D."/>
            <person name="Chain P.S."/>
        </authorList>
    </citation>
    <scope>NUCLEOTIDE SEQUENCE [LARGE SCALE GENOMIC DNA]</scope>
    <source>
        <strain evidence="3 4">ATCC BAA-463</strain>
    </source>
</reference>
<sequence length="225" mass="23718">MPLSTLAASAVIAASAAAVGGASFPAPVATPMTQAQAPSFQVGQEWEFSFVNELDPSKNGSYTQRVVSIANGIAELGVIANGSVGRGELDANANVVRAPQAVYSPSNEMLRFPLFVGKSWEARYTYSNGAWTANDDRSATVAAIERVQTPAGAFDAFRIDSTISWSGASVSSGAGHAHETDWYAPSVGRVVKQEYQDVPNNKNVAPTATRFELIRYSPARGSTAQ</sequence>
<evidence type="ECO:0000256" key="1">
    <source>
        <dbReference type="SAM" id="SignalP"/>
    </source>
</evidence>
<keyword evidence="1" id="KW-0732">Signal</keyword>
<dbReference type="InterPro" id="IPR049279">
    <property type="entry name" value="DUF3108-like"/>
</dbReference>
<dbReference type="AlphaFoldDB" id="A0AAU8SZY3"/>
<proteinExistence type="predicted"/>
<dbReference type="Proteomes" id="UP000032614">
    <property type="component" value="Chromosome 1"/>
</dbReference>
<dbReference type="KEGG" id="bfn:OI25_2952"/>
<dbReference type="Gene3D" id="2.40.360.20">
    <property type="match status" value="1"/>
</dbReference>